<dbReference type="STRING" id="179408.Osc7112_0680"/>
<accession>K9VDE3</accession>
<organism evidence="2 3">
    <name type="scientific">Phormidium nigroviride PCC 7112</name>
    <dbReference type="NCBI Taxonomy" id="179408"/>
    <lineage>
        <taxon>Bacteria</taxon>
        <taxon>Bacillati</taxon>
        <taxon>Cyanobacteriota</taxon>
        <taxon>Cyanophyceae</taxon>
        <taxon>Oscillatoriophycideae</taxon>
        <taxon>Oscillatoriales</taxon>
        <taxon>Oscillatoriaceae</taxon>
        <taxon>Phormidium</taxon>
    </lineage>
</organism>
<dbReference type="HOGENOM" id="CLU_2466049_0_0_3"/>
<dbReference type="Proteomes" id="UP000010478">
    <property type="component" value="Chromosome"/>
</dbReference>
<sequence>MENNQEFESQQFDGKFHSVNPDSLKKITVDEILSGGGVEPEEMHYTVAVPTANDAKIHRDRSLDAKSSVFDTAPRSKFAEKRGTLGGC</sequence>
<feature type="region of interest" description="Disordered" evidence="1">
    <location>
        <begin position="1"/>
        <end position="20"/>
    </location>
</feature>
<dbReference type="eggNOG" id="ENOG50345YZ">
    <property type="taxonomic scope" value="Bacteria"/>
</dbReference>
<dbReference type="EMBL" id="CP003614">
    <property type="protein sequence ID" value="AFZ05270.1"/>
    <property type="molecule type" value="Genomic_DNA"/>
</dbReference>
<feature type="compositionally biased region" description="Polar residues" evidence="1">
    <location>
        <begin position="1"/>
        <end position="12"/>
    </location>
</feature>
<evidence type="ECO:0000313" key="3">
    <source>
        <dbReference type="Proteomes" id="UP000010478"/>
    </source>
</evidence>
<dbReference type="AlphaFoldDB" id="K9VDE3"/>
<keyword evidence="3" id="KW-1185">Reference proteome</keyword>
<dbReference type="RefSeq" id="WP_015174600.1">
    <property type="nucleotide sequence ID" value="NC_019729.1"/>
</dbReference>
<gene>
    <name evidence="2" type="ORF">Osc7112_0680</name>
</gene>
<dbReference type="KEGG" id="oni:Osc7112_0680"/>
<name>K9VDE3_9CYAN</name>
<proteinExistence type="predicted"/>
<protein>
    <submittedName>
        <fullName evidence="2">Uncharacterized protein</fullName>
    </submittedName>
</protein>
<evidence type="ECO:0000313" key="2">
    <source>
        <dbReference type="EMBL" id="AFZ05270.1"/>
    </source>
</evidence>
<reference evidence="2 3" key="1">
    <citation type="submission" date="2012-05" db="EMBL/GenBank/DDBJ databases">
        <title>Finished chromosome of genome of Oscillatoria sp. PCC 7112.</title>
        <authorList>
            <consortium name="US DOE Joint Genome Institute"/>
            <person name="Gugger M."/>
            <person name="Coursin T."/>
            <person name="Rippka R."/>
            <person name="Tandeau De Marsac N."/>
            <person name="Huntemann M."/>
            <person name="Wei C.-L."/>
            <person name="Han J."/>
            <person name="Detter J.C."/>
            <person name="Han C."/>
            <person name="Tapia R."/>
            <person name="Davenport K."/>
            <person name="Daligault H."/>
            <person name="Erkkila T."/>
            <person name="Gu W."/>
            <person name="Munk A.C.C."/>
            <person name="Teshima H."/>
            <person name="Xu Y."/>
            <person name="Chain P."/>
            <person name="Chen A."/>
            <person name="Krypides N."/>
            <person name="Mavromatis K."/>
            <person name="Markowitz V."/>
            <person name="Szeto E."/>
            <person name="Ivanova N."/>
            <person name="Mikhailova N."/>
            <person name="Ovchinnikova G."/>
            <person name="Pagani I."/>
            <person name="Pati A."/>
            <person name="Goodwin L."/>
            <person name="Peters L."/>
            <person name="Pitluck S."/>
            <person name="Woyke T."/>
            <person name="Kerfeld C."/>
        </authorList>
    </citation>
    <scope>NUCLEOTIDE SEQUENCE [LARGE SCALE GENOMIC DNA]</scope>
    <source>
        <strain evidence="2 3">PCC 7112</strain>
    </source>
</reference>
<evidence type="ECO:0000256" key="1">
    <source>
        <dbReference type="SAM" id="MobiDB-lite"/>
    </source>
</evidence>